<feature type="region of interest" description="Disordered" evidence="1">
    <location>
        <begin position="64"/>
        <end position="86"/>
    </location>
</feature>
<dbReference type="RefSeq" id="WP_377151210.1">
    <property type="nucleotide sequence ID" value="NZ_JBHSAF010000003.1"/>
</dbReference>
<dbReference type="EMBL" id="JBHSAF010000003">
    <property type="protein sequence ID" value="MFC3912993.1"/>
    <property type="molecule type" value="Genomic_DNA"/>
</dbReference>
<feature type="compositionally biased region" description="Polar residues" evidence="1">
    <location>
        <begin position="21"/>
        <end position="34"/>
    </location>
</feature>
<feature type="region of interest" description="Disordered" evidence="1">
    <location>
        <begin position="1"/>
        <end position="38"/>
    </location>
</feature>
<name>A0ABV8CLJ5_9GAMM</name>
<dbReference type="Proteomes" id="UP001595692">
    <property type="component" value="Unassembled WGS sequence"/>
</dbReference>
<organism evidence="3 4">
    <name type="scientific">Pseudaeromonas sharmana</name>
    <dbReference type="NCBI Taxonomy" id="328412"/>
    <lineage>
        <taxon>Bacteria</taxon>
        <taxon>Pseudomonadati</taxon>
        <taxon>Pseudomonadota</taxon>
        <taxon>Gammaproteobacteria</taxon>
        <taxon>Aeromonadales</taxon>
        <taxon>Aeromonadaceae</taxon>
        <taxon>Pseudaeromonas</taxon>
    </lineage>
</organism>
<evidence type="ECO:0000313" key="3">
    <source>
        <dbReference type="EMBL" id="MFC3912993.1"/>
    </source>
</evidence>
<feature type="region of interest" description="Disordered" evidence="1">
    <location>
        <begin position="362"/>
        <end position="393"/>
    </location>
</feature>
<feature type="compositionally biased region" description="Acidic residues" evidence="1">
    <location>
        <begin position="75"/>
        <end position="84"/>
    </location>
</feature>
<keyword evidence="4" id="KW-1185">Reference proteome</keyword>
<proteinExistence type="predicted"/>
<gene>
    <name evidence="3" type="ORF">ACFOSS_05875</name>
</gene>
<evidence type="ECO:0000313" key="4">
    <source>
        <dbReference type="Proteomes" id="UP001595692"/>
    </source>
</evidence>
<reference evidence="4" key="1">
    <citation type="journal article" date="2019" name="Int. J. Syst. Evol. Microbiol.">
        <title>The Global Catalogue of Microorganisms (GCM) 10K type strain sequencing project: providing services to taxonomists for standard genome sequencing and annotation.</title>
        <authorList>
            <consortium name="The Broad Institute Genomics Platform"/>
            <consortium name="The Broad Institute Genome Sequencing Center for Infectious Disease"/>
            <person name="Wu L."/>
            <person name="Ma J."/>
        </authorList>
    </citation>
    <scope>NUCLEOTIDE SEQUENCE [LARGE SCALE GENOMIC DNA]</scope>
    <source>
        <strain evidence="4">CCUG 54939</strain>
    </source>
</reference>
<feature type="compositionally biased region" description="Polar residues" evidence="1">
    <location>
        <begin position="366"/>
        <end position="384"/>
    </location>
</feature>
<accession>A0ABV8CLJ5</accession>
<protein>
    <submittedName>
        <fullName evidence="3">DUF5610 domain-containing protein</fullName>
    </submittedName>
</protein>
<sequence length="464" mass="50297">MKVEKSPEYTLLQRRQLEAASRQNTASGANSQSEEVALTQPVRVGQTVLYVSLSKTLSFAETSFRNSDKTSASTSDEDTVEPSEDNPLGFDYKKVAKNVLGFVTGYIRKAQAEGADEDKLNSLLEQARKGIDSGFGQARDELKGMGLFSEDLDKGITKSYDRIQDGLQEFEDELFGKGDETLDDANAVAQTTTPADGKAQTGGVSSLLDVALGNRNQASVDLVTKDGDKVTIRFDDKESWRYQQSTGVQRKALAAYGSTERSTGSEAGNFSQRLGGSQNSSSFYYSHTSSFSFAVEGELNQDELGAIGSIVEQMGSLADRFFSGDIEGALEQAKSFNLDDRQVTSLALNLHQQQTLTAGVGEQHKTASNTASDNADAVQSSSESETADSGMAGSDLSTLVGPFADYLQHLQQMIEQANTLFDPEAQSALGVWMLNQRDESVEQGQSFLDFNDQLQEMMRQLTTA</sequence>
<evidence type="ECO:0000259" key="2">
    <source>
        <dbReference type="Pfam" id="PF18433"/>
    </source>
</evidence>
<feature type="domain" description="DUF5610" evidence="2">
    <location>
        <begin position="76"/>
        <end position="170"/>
    </location>
</feature>
<evidence type="ECO:0000256" key="1">
    <source>
        <dbReference type="SAM" id="MobiDB-lite"/>
    </source>
</evidence>
<feature type="compositionally biased region" description="Polar residues" evidence="1">
    <location>
        <begin position="64"/>
        <end position="74"/>
    </location>
</feature>
<dbReference type="Gene3D" id="1.10.132.90">
    <property type="match status" value="1"/>
</dbReference>
<comment type="caution">
    <text evidence="3">The sequence shown here is derived from an EMBL/GenBank/DDBJ whole genome shotgun (WGS) entry which is preliminary data.</text>
</comment>
<dbReference type="InterPro" id="IPR041651">
    <property type="entry name" value="DUF5610"/>
</dbReference>
<dbReference type="Pfam" id="PF18433">
    <property type="entry name" value="DUF5610"/>
    <property type="match status" value="1"/>
</dbReference>